<gene>
    <name evidence="1" type="ORF">Hyperionvirus27_13</name>
</gene>
<accession>A0A3G5AF27</accession>
<proteinExistence type="predicted"/>
<name>A0A3G5AF27_9VIRU</name>
<reference evidence="1" key="1">
    <citation type="submission" date="2018-10" db="EMBL/GenBank/DDBJ databases">
        <title>Hidden diversity of soil giant viruses.</title>
        <authorList>
            <person name="Schulz F."/>
            <person name="Alteio L."/>
            <person name="Goudeau D."/>
            <person name="Ryan E.M."/>
            <person name="Malmstrom R.R."/>
            <person name="Blanchard J."/>
            <person name="Woyke T."/>
        </authorList>
    </citation>
    <scope>NUCLEOTIDE SEQUENCE</scope>
    <source>
        <strain evidence="1">HYV1</strain>
    </source>
</reference>
<sequence>MAAAASVVNPKLCLCGEPIYRLIFCATHYDAMGKSHTKYKEFEEVIEKVLSEKNMSLRDIRCGEFKESDLKTLENKEIFRIRRMIAKSLNDRENHRSTFYPDHPDEKHNNIIDNYHKFISILKSLIVYPAYHKLIIPCPIMIHRVKPTKKPAQPKATGKIKTIDKKSKPDMTPFEIENFNKGIIPNGDIVKNYNLNIGTVIKCWETPAGCDSYIAYSKTVATHKIIKIFEGATISILLDNGVKLSFSKGNWFDDEINSPHQIQYDADKRGFLNAFNKYVLTDFFRTFEFPDEIRKSQLRTRVFTIGGILARINALPFYKWNISIANPELKDLKCSQPSLDSLVMETNVEFPMEGYTIDSIIEIVSFWALAIRKNIKNMKKSTQSTINKWVDASVNIYVSTIFDSMVKIGRESDPSSIWADDKIFPPFSQKYSPEFSALTEQIEAIIKNVEDYLLRRTVAHLVLDSTLSPFWESSNVLFPMYLEIFILKILSIIAFLNADFRNEGDDYVANTLIL</sequence>
<dbReference type="EMBL" id="MK072409">
    <property type="protein sequence ID" value="AYV84493.1"/>
    <property type="molecule type" value="Genomic_DNA"/>
</dbReference>
<protein>
    <submittedName>
        <fullName evidence="1">Uncharacterized protein</fullName>
    </submittedName>
</protein>
<organism evidence="1">
    <name type="scientific">Hyperionvirus sp</name>
    <dbReference type="NCBI Taxonomy" id="2487770"/>
    <lineage>
        <taxon>Viruses</taxon>
        <taxon>Varidnaviria</taxon>
        <taxon>Bamfordvirae</taxon>
        <taxon>Nucleocytoviricota</taxon>
        <taxon>Megaviricetes</taxon>
        <taxon>Imitervirales</taxon>
        <taxon>Mimiviridae</taxon>
        <taxon>Klosneuvirinae</taxon>
    </lineage>
</organism>
<evidence type="ECO:0000313" key="1">
    <source>
        <dbReference type="EMBL" id="AYV84493.1"/>
    </source>
</evidence>